<dbReference type="CDD" id="cd06170">
    <property type="entry name" value="LuxR_C_like"/>
    <property type="match status" value="1"/>
</dbReference>
<dbReference type="AlphaFoldDB" id="A0A290ZH92"/>
<dbReference type="Pfam" id="PF00196">
    <property type="entry name" value="GerE"/>
    <property type="match status" value="1"/>
</dbReference>
<evidence type="ECO:0000313" key="5">
    <source>
        <dbReference type="EMBL" id="ATE58410.1"/>
    </source>
</evidence>
<reference evidence="5" key="1">
    <citation type="submission" date="2017-09" db="EMBL/GenBank/DDBJ databases">
        <title>Complete Genome Sequence of ansamitocin-producing Bacterium Actinosynnema pretiosum X47.</title>
        <authorList>
            <person name="Cao G."/>
            <person name="Zong G."/>
            <person name="Zhong C."/>
            <person name="Fu J."/>
        </authorList>
    </citation>
    <scope>NUCLEOTIDE SEQUENCE [LARGE SCALE GENOMIC DNA]</scope>
    <source>
        <strain evidence="5">X47</strain>
    </source>
</reference>
<keyword evidence="6" id="KW-1185">Reference proteome</keyword>
<keyword evidence="2" id="KW-0238">DNA-binding</keyword>
<dbReference type="Proteomes" id="UP000218505">
    <property type="component" value="Chromosome"/>
</dbReference>
<protein>
    <submittedName>
        <fullName evidence="5">Helix-turn-helix transcriptional regulator</fullName>
    </submittedName>
</protein>
<name>A0A290ZH92_9PSEU</name>
<gene>
    <name evidence="5" type="ORF">CNX65_26775</name>
</gene>
<proteinExistence type="predicted"/>
<dbReference type="PROSITE" id="PS50043">
    <property type="entry name" value="HTH_LUXR_2"/>
    <property type="match status" value="1"/>
</dbReference>
<dbReference type="PRINTS" id="PR00038">
    <property type="entry name" value="HTHLUXR"/>
</dbReference>
<evidence type="ECO:0000313" key="6">
    <source>
        <dbReference type="Proteomes" id="UP000218505"/>
    </source>
</evidence>
<evidence type="ECO:0000259" key="4">
    <source>
        <dbReference type="PROSITE" id="PS50043"/>
    </source>
</evidence>
<dbReference type="SMART" id="SM00421">
    <property type="entry name" value="HTH_LUXR"/>
    <property type="match status" value="1"/>
</dbReference>
<dbReference type="EMBL" id="CP023445">
    <property type="protein sequence ID" value="ATE58410.1"/>
    <property type="molecule type" value="Genomic_DNA"/>
</dbReference>
<dbReference type="InterPro" id="IPR016032">
    <property type="entry name" value="Sig_transdc_resp-reg_C-effctor"/>
</dbReference>
<dbReference type="PANTHER" id="PTHR44688:SF16">
    <property type="entry name" value="DNA-BINDING TRANSCRIPTIONAL ACTIVATOR DEVR_DOSR"/>
    <property type="match status" value="1"/>
</dbReference>
<dbReference type="GO" id="GO:0006355">
    <property type="term" value="P:regulation of DNA-templated transcription"/>
    <property type="evidence" value="ECO:0007669"/>
    <property type="project" value="InterPro"/>
</dbReference>
<evidence type="ECO:0000256" key="3">
    <source>
        <dbReference type="ARBA" id="ARBA00023163"/>
    </source>
</evidence>
<dbReference type="SUPFAM" id="SSF46894">
    <property type="entry name" value="C-terminal effector domain of the bipartite response regulators"/>
    <property type="match status" value="1"/>
</dbReference>
<keyword evidence="3" id="KW-0804">Transcription</keyword>
<accession>A0A290ZH92</accession>
<dbReference type="PANTHER" id="PTHR44688">
    <property type="entry name" value="DNA-BINDING TRANSCRIPTIONAL ACTIVATOR DEVR_DOSR"/>
    <property type="match status" value="1"/>
</dbReference>
<dbReference type="KEGG" id="apre:CNX65_26775"/>
<evidence type="ECO:0000256" key="1">
    <source>
        <dbReference type="ARBA" id="ARBA00023015"/>
    </source>
</evidence>
<dbReference type="Gene3D" id="3.40.50.2300">
    <property type="match status" value="1"/>
</dbReference>
<dbReference type="InterPro" id="IPR000792">
    <property type="entry name" value="Tscrpt_reg_LuxR_C"/>
</dbReference>
<organism evidence="5 6">
    <name type="scientific">Actinosynnema pretiosum</name>
    <dbReference type="NCBI Taxonomy" id="42197"/>
    <lineage>
        <taxon>Bacteria</taxon>
        <taxon>Bacillati</taxon>
        <taxon>Actinomycetota</taxon>
        <taxon>Actinomycetes</taxon>
        <taxon>Pseudonocardiales</taxon>
        <taxon>Pseudonocardiaceae</taxon>
        <taxon>Actinosynnema</taxon>
    </lineage>
</organism>
<dbReference type="RefSeq" id="WP_096498018.1">
    <property type="nucleotide sequence ID" value="NZ_CP023445.1"/>
</dbReference>
<dbReference type="GO" id="GO:0003677">
    <property type="term" value="F:DNA binding"/>
    <property type="evidence" value="ECO:0007669"/>
    <property type="project" value="UniProtKB-KW"/>
</dbReference>
<sequence length="213" mass="23096">MIVEQQQLSVVLHATDSITRAGVTAALRARPEVRLVDPEGSARGEAQVALVVLERLDSDAQQLLRRLQVGEGPGIVLVAGDVADSDLLNAVSSGVSAVVRRSEATPETLVRLLKATAAGEGALPPDLLGKLLNRVSRLQRNVLHPNGWTMAGMSNRETEVLRLIADGYETREIAERLCYSQRTVKSILHDITNRFGLRNRAHAVAYALREGLI</sequence>
<keyword evidence="1" id="KW-0805">Transcription regulation</keyword>
<feature type="domain" description="HTH luxR-type" evidence="4">
    <location>
        <begin position="144"/>
        <end position="211"/>
    </location>
</feature>
<evidence type="ECO:0000256" key="2">
    <source>
        <dbReference type="ARBA" id="ARBA00023125"/>
    </source>
</evidence>